<organism evidence="1">
    <name type="scientific">Ixodes ricinus</name>
    <name type="common">Common tick</name>
    <name type="synonym">Acarus ricinus</name>
    <dbReference type="NCBI Taxonomy" id="34613"/>
    <lineage>
        <taxon>Eukaryota</taxon>
        <taxon>Metazoa</taxon>
        <taxon>Ecdysozoa</taxon>
        <taxon>Arthropoda</taxon>
        <taxon>Chelicerata</taxon>
        <taxon>Arachnida</taxon>
        <taxon>Acari</taxon>
        <taxon>Parasitiformes</taxon>
        <taxon>Ixodida</taxon>
        <taxon>Ixodoidea</taxon>
        <taxon>Ixodidae</taxon>
        <taxon>Ixodinae</taxon>
        <taxon>Ixodes</taxon>
    </lineage>
</organism>
<sequence>MIQPYVLQKQVYSSCVNDCKIFKNENKSDQCQFCGSREKKRFIYLPIGPRLARYFGERNLVKLLHDHSRRQESIESDIWDLHDSPSWKQHYSADGYFNGSMNGISLAFEVDGVNPFHNVGVQYSMTPMMLTLLNLPREIRNSFENIMLVGIIPGSGRSEAGKLDPYINIMVDEMLELTECTLVDSYLDAPVQIKIKLLFYVMDYPGLYQK</sequence>
<name>A0A0K8R811_IXORI</name>
<reference evidence="1" key="1">
    <citation type="submission" date="2012-12" db="EMBL/GenBank/DDBJ databases">
        <title>Identification and characterization of a phenylalanine ammonia-lyase gene family in Isatis indigotica Fort.</title>
        <authorList>
            <person name="Liu Q."/>
            <person name="Chen J."/>
            <person name="Zhou X."/>
            <person name="Di P."/>
            <person name="Xiao Y."/>
            <person name="Xuan H."/>
            <person name="Zhang L."/>
            <person name="Chen W."/>
        </authorList>
    </citation>
    <scope>NUCLEOTIDE SEQUENCE</scope>
    <source>
        <tissue evidence="1">Salivary gland</tissue>
    </source>
</reference>
<protein>
    <submittedName>
        <fullName evidence="1">Putative en/spm-like transposon protein</fullName>
    </submittedName>
</protein>
<accession>A0A0K8R811</accession>
<dbReference type="EMBL" id="GADI01006523">
    <property type="protein sequence ID" value="JAA67285.1"/>
    <property type="molecule type" value="mRNA"/>
</dbReference>
<evidence type="ECO:0000313" key="1">
    <source>
        <dbReference type="EMBL" id="JAA67285.1"/>
    </source>
</evidence>
<dbReference type="InterPro" id="IPR004242">
    <property type="entry name" value="Transposase_21"/>
</dbReference>
<proteinExistence type="evidence at transcript level"/>
<dbReference type="Pfam" id="PF02992">
    <property type="entry name" value="Transposase_21"/>
    <property type="match status" value="1"/>
</dbReference>
<dbReference type="AlphaFoldDB" id="A0A0K8R811"/>